<gene>
    <name evidence="1" type="ORF">FOPG_17579</name>
</gene>
<evidence type="ECO:0000313" key="1">
    <source>
        <dbReference type="EMBL" id="EXL66225.1"/>
    </source>
</evidence>
<dbReference type="Proteomes" id="UP000030676">
    <property type="component" value="Unassembled WGS sequence"/>
</dbReference>
<reference evidence="1" key="1">
    <citation type="submission" date="2011-11" db="EMBL/GenBank/DDBJ databases">
        <title>The Genome Sequence of Fusarium oxysporum PHW808.</title>
        <authorList>
            <consortium name="The Broad Institute Genome Sequencing Platform"/>
            <person name="Ma L.-J."/>
            <person name="Gale L.R."/>
            <person name="Schwartz D.C."/>
            <person name="Zhou S."/>
            <person name="Corby-Kistler H."/>
            <person name="Young S.K."/>
            <person name="Zeng Q."/>
            <person name="Gargeya S."/>
            <person name="Fitzgerald M."/>
            <person name="Haas B."/>
            <person name="Abouelleil A."/>
            <person name="Alvarado L."/>
            <person name="Arachchi H.M."/>
            <person name="Berlin A."/>
            <person name="Brown A."/>
            <person name="Chapman S.B."/>
            <person name="Chen Z."/>
            <person name="Dunbar C."/>
            <person name="Freedman E."/>
            <person name="Gearin G."/>
            <person name="Goldberg J."/>
            <person name="Griggs A."/>
            <person name="Gujja S."/>
            <person name="Heiman D."/>
            <person name="Howarth C."/>
            <person name="Larson L."/>
            <person name="Lui A."/>
            <person name="MacDonald P.J.P."/>
            <person name="Montmayeur A."/>
            <person name="Murphy C."/>
            <person name="Neiman D."/>
            <person name="Pearson M."/>
            <person name="Priest M."/>
            <person name="Roberts A."/>
            <person name="Saif S."/>
            <person name="Shea T."/>
            <person name="Shenoy N."/>
            <person name="Sisk P."/>
            <person name="Stolte C."/>
            <person name="Sykes S."/>
            <person name="Wortman J."/>
            <person name="Nusbaum C."/>
            <person name="Birren B."/>
        </authorList>
    </citation>
    <scope>NUCLEOTIDE SEQUENCE [LARGE SCALE GENOMIC DNA]</scope>
    <source>
        <strain evidence="1">54008</strain>
    </source>
</reference>
<dbReference type="PANTHER" id="PTHR47784:SF5">
    <property type="entry name" value="STEROL UPTAKE CONTROL PROTEIN 2"/>
    <property type="match status" value="1"/>
</dbReference>
<dbReference type="PANTHER" id="PTHR47784">
    <property type="entry name" value="STEROL UPTAKE CONTROL PROTEIN 2"/>
    <property type="match status" value="1"/>
</dbReference>
<sequence length="249" mass="28176">MPSYPFVPLRSNCPDSSARSGCLGPLRNNTTSEARSMIFVSSFFTLSTGDLSRSPEAPYQFLDVALDRTRLSVPAPTIELWDRRLELMHHYSLVTANTFSIRPEMQRVWRITIPEIGYSFPFVMQGILAVAAVHKAYLTPLERAAYLDLAISHQNAGLEWFRAGLHTINEDNWKRFFCFASLVVLYVASVPLCVHKQQPETEPEFLGSLCLCGGYGRSSNRTRRSSVARTWRPWPPLLRPSTPAVQLRV</sequence>
<name>X0H2F1_FUSOX</name>
<proteinExistence type="predicted"/>
<organism evidence="1">
    <name type="scientific">Fusarium oxysporum f. sp. conglutinans race 2 54008</name>
    <dbReference type="NCBI Taxonomy" id="1089457"/>
    <lineage>
        <taxon>Eukaryota</taxon>
        <taxon>Fungi</taxon>
        <taxon>Dikarya</taxon>
        <taxon>Ascomycota</taxon>
        <taxon>Pezizomycotina</taxon>
        <taxon>Sordariomycetes</taxon>
        <taxon>Hypocreomycetidae</taxon>
        <taxon>Hypocreales</taxon>
        <taxon>Nectriaceae</taxon>
        <taxon>Fusarium</taxon>
        <taxon>Fusarium oxysporum species complex</taxon>
    </lineage>
</organism>
<dbReference type="AlphaFoldDB" id="X0H2F1"/>
<protein>
    <recommendedName>
        <fullName evidence="2">Transcription factor domain-containing protein</fullName>
    </recommendedName>
</protein>
<dbReference type="InterPro" id="IPR053157">
    <property type="entry name" value="Sterol_Uptake_Regulator"/>
</dbReference>
<dbReference type="EMBL" id="KK033475">
    <property type="protein sequence ID" value="EXL66225.1"/>
    <property type="molecule type" value="Genomic_DNA"/>
</dbReference>
<reference evidence="1" key="2">
    <citation type="submission" date="2014-03" db="EMBL/GenBank/DDBJ databases">
        <title>The Genome Annotation of Fusarium oxysporum PHW808.</title>
        <authorList>
            <consortium name="The Broad Institute Genomics Platform"/>
            <person name="Ma L.-J."/>
            <person name="Corby-Kistler H."/>
            <person name="Broz K."/>
            <person name="Gale L.R."/>
            <person name="Jonkers W."/>
            <person name="O'Donnell K."/>
            <person name="Ploetz R."/>
            <person name="Steinberg C."/>
            <person name="Schwartz D.C."/>
            <person name="VanEtten H."/>
            <person name="Zhou S."/>
            <person name="Young S.K."/>
            <person name="Zeng Q."/>
            <person name="Gargeya S."/>
            <person name="Fitzgerald M."/>
            <person name="Abouelleil A."/>
            <person name="Alvarado L."/>
            <person name="Chapman S.B."/>
            <person name="Gainer-Dewar J."/>
            <person name="Goldberg J."/>
            <person name="Griggs A."/>
            <person name="Gujja S."/>
            <person name="Hansen M."/>
            <person name="Howarth C."/>
            <person name="Imamovic A."/>
            <person name="Ireland A."/>
            <person name="Larimer J."/>
            <person name="McCowan C."/>
            <person name="Murphy C."/>
            <person name="Pearson M."/>
            <person name="Poon T.W."/>
            <person name="Priest M."/>
            <person name="Roberts A."/>
            <person name="Saif S."/>
            <person name="Shea T."/>
            <person name="Sykes S."/>
            <person name="Wortman J."/>
            <person name="Nusbaum C."/>
            <person name="Birren B."/>
        </authorList>
    </citation>
    <scope>NUCLEOTIDE SEQUENCE</scope>
    <source>
        <strain evidence="1">54008</strain>
    </source>
</reference>
<accession>X0H2F1</accession>
<dbReference type="HOGENOM" id="CLU_1115796_0_0_1"/>
<dbReference type="GO" id="GO:0001228">
    <property type="term" value="F:DNA-binding transcription activator activity, RNA polymerase II-specific"/>
    <property type="evidence" value="ECO:0007669"/>
    <property type="project" value="TreeGrafter"/>
</dbReference>
<evidence type="ECO:0008006" key="2">
    <source>
        <dbReference type="Google" id="ProtNLM"/>
    </source>
</evidence>